<keyword evidence="6 7" id="KW-0275">Fatty acid biosynthesis</keyword>
<dbReference type="InterPro" id="IPR009081">
    <property type="entry name" value="PP-bd_ACP"/>
</dbReference>
<dbReference type="Proteomes" id="UP000002382">
    <property type="component" value="Chromosome"/>
</dbReference>
<dbReference type="GO" id="GO:0000036">
    <property type="term" value="F:acyl carrier activity"/>
    <property type="evidence" value="ECO:0007669"/>
    <property type="project" value="UniProtKB-UniRule"/>
</dbReference>
<dbReference type="STRING" id="521045.Kole_0972"/>
<keyword evidence="7" id="KW-0963">Cytoplasm</keyword>
<comment type="PTM">
    <text evidence="7">4'-phosphopantetheine is transferred from CoA to a specific serine of apo-ACP by AcpS. This modification is essential for activity because fatty acids are bound in thioester linkage to the sulfhydryl of the prosthetic group.</text>
</comment>
<evidence type="ECO:0000256" key="8">
    <source>
        <dbReference type="NCBIfam" id="TIGR00517"/>
    </source>
</evidence>
<evidence type="ECO:0000256" key="6">
    <source>
        <dbReference type="ARBA" id="ARBA00023160"/>
    </source>
</evidence>
<comment type="PTM">
    <text evidence="9">4'-phosphopantetheine is transferred from CoA to a specific serine of apo-ACP by acpS.</text>
</comment>
<dbReference type="PANTHER" id="PTHR20863:SF76">
    <property type="entry name" value="CARRIER DOMAIN-CONTAINING PROTEIN"/>
    <property type="match status" value="1"/>
</dbReference>
<feature type="modified residue" description="O-(pantetheine 4'-phosphoryl)serine" evidence="7">
    <location>
        <position position="34"/>
    </location>
</feature>
<dbReference type="HAMAP" id="MF_01217">
    <property type="entry name" value="Acyl_carrier"/>
    <property type="match status" value="1"/>
</dbReference>
<evidence type="ECO:0000313" key="13">
    <source>
        <dbReference type="Proteomes" id="UP000002382"/>
    </source>
</evidence>
<keyword evidence="4 7" id="KW-0276">Fatty acid metabolism</keyword>
<organism evidence="12 13">
    <name type="scientific">Kosmotoga olearia (strain ATCC BAA-1733 / DSM 21960 / TBF 19.5.1)</name>
    <dbReference type="NCBI Taxonomy" id="521045"/>
    <lineage>
        <taxon>Bacteria</taxon>
        <taxon>Thermotogati</taxon>
        <taxon>Thermotogota</taxon>
        <taxon>Thermotogae</taxon>
        <taxon>Kosmotogales</taxon>
        <taxon>Kosmotogaceae</taxon>
        <taxon>Kosmotoga</taxon>
    </lineage>
</organism>
<reference evidence="12 13" key="1">
    <citation type="submission" date="2009-06" db="EMBL/GenBank/DDBJ databases">
        <title>Complete sequence of Thermotogales bacterium TBF 19.5.1.</title>
        <authorList>
            <consortium name="US DOE Joint Genome Institute"/>
            <person name="Lucas S."/>
            <person name="Copeland A."/>
            <person name="Lapidus A."/>
            <person name="Glavina del Rio T."/>
            <person name="Tice H."/>
            <person name="Bruce D."/>
            <person name="Goodwin L."/>
            <person name="Pitluck S."/>
            <person name="Chertkov O."/>
            <person name="Brettin T."/>
            <person name="Detter J.C."/>
            <person name="Han C."/>
            <person name="Schmutz J."/>
            <person name="Larimer F."/>
            <person name="Land M."/>
            <person name="Hauser L."/>
            <person name="Kyrpides N."/>
            <person name="Ovchinnikova G."/>
            <person name="Noll K."/>
        </authorList>
    </citation>
    <scope>NUCLEOTIDE SEQUENCE [LARGE SCALE GENOMIC DNA]</scope>
    <source>
        <strain evidence="13">ATCC BAA-1733 / DSM 21960 / TBF 19.5.1</strain>
    </source>
</reference>
<dbReference type="PROSITE" id="PS00012">
    <property type="entry name" value="PHOSPHOPANTETHEINE"/>
    <property type="match status" value="1"/>
</dbReference>
<dbReference type="NCBIfam" id="NF002150">
    <property type="entry name" value="PRK00982.1-4"/>
    <property type="match status" value="1"/>
</dbReference>
<keyword evidence="1 7" id="KW-0596">Phosphopantetheine</keyword>
<keyword evidence="3 7" id="KW-0597">Phosphoprotein</keyword>
<evidence type="ECO:0000256" key="1">
    <source>
        <dbReference type="ARBA" id="ARBA00022450"/>
    </source>
</evidence>
<evidence type="ECO:0000313" key="12">
    <source>
        <dbReference type="EMBL" id="ACR79680.1"/>
    </source>
</evidence>
<feature type="domain" description="Carrier" evidence="10">
    <location>
        <begin position="1"/>
        <end position="74"/>
    </location>
</feature>
<comment type="function">
    <text evidence="7 9">Carrier of the growing fatty acid chain in fatty acid biosynthesis.</text>
</comment>
<dbReference type="PANTHER" id="PTHR20863">
    <property type="entry name" value="ACYL CARRIER PROTEIN"/>
    <property type="match status" value="1"/>
</dbReference>
<dbReference type="GO" id="GO:0005737">
    <property type="term" value="C:cytoplasm"/>
    <property type="evidence" value="ECO:0007669"/>
    <property type="project" value="UniProtKB-SubCell"/>
</dbReference>
<evidence type="ECO:0000259" key="11">
    <source>
        <dbReference type="PROSITE" id="PS50883"/>
    </source>
</evidence>
<keyword evidence="13" id="KW-1185">Reference proteome</keyword>
<dbReference type="UniPathway" id="UPA00094"/>
<dbReference type="EMBL" id="CP001634">
    <property type="protein sequence ID" value="ACR79680.1"/>
    <property type="molecule type" value="Genomic_DNA"/>
</dbReference>
<evidence type="ECO:0000256" key="7">
    <source>
        <dbReference type="HAMAP-Rule" id="MF_01217"/>
    </source>
</evidence>
<comment type="subcellular location">
    <subcellularLocation>
        <location evidence="7">Cytoplasm</location>
    </subcellularLocation>
</comment>
<evidence type="ECO:0000256" key="3">
    <source>
        <dbReference type="ARBA" id="ARBA00022553"/>
    </source>
</evidence>
<gene>
    <name evidence="7" type="primary">acpP</name>
    <name evidence="12" type="ordered locus">Kole_0972</name>
</gene>
<dbReference type="InterPro" id="IPR003231">
    <property type="entry name" value="ACP"/>
</dbReference>
<dbReference type="eggNOG" id="COG0236">
    <property type="taxonomic scope" value="Bacteria"/>
</dbReference>
<name>C5CH15_KOSOT</name>
<feature type="domain" description="EAL" evidence="11">
    <location>
        <begin position="1"/>
        <end position="76"/>
    </location>
</feature>
<dbReference type="InterPro" id="IPR006162">
    <property type="entry name" value="Ppantetheine_attach_site"/>
</dbReference>
<comment type="similarity">
    <text evidence="7">Belongs to the acyl carrier protein (ACP) family.</text>
</comment>
<comment type="pathway">
    <text evidence="7 9">Lipid metabolism; fatty acid biosynthesis.</text>
</comment>
<evidence type="ECO:0000256" key="4">
    <source>
        <dbReference type="ARBA" id="ARBA00022832"/>
    </source>
</evidence>
<dbReference type="Gene3D" id="1.10.1200.10">
    <property type="entry name" value="ACP-like"/>
    <property type="match status" value="1"/>
</dbReference>
<dbReference type="HOGENOM" id="CLU_108696_5_1_0"/>
<dbReference type="InterPro" id="IPR001633">
    <property type="entry name" value="EAL_dom"/>
</dbReference>
<evidence type="ECO:0000259" key="10">
    <source>
        <dbReference type="PROSITE" id="PS50075"/>
    </source>
</evidence>
<accession>C5CH15</accession>
<reference evidence="12 13" key="2">
    <citation type="journal article" date="2011" name="J. Bacteriol.">
        <title>Genome Sequence of Kosmotoga olearia Strain TBF 19.5.1, a Thermophilic Bacterium with a Wide Growth Temperature Range, Isolated from the Troll B Oil Platform in the North Sea.</title>
        <authorList>
            <person name="Swithers K.S."/>
            <person name="Dipippo J.L."/>
            <person name="Bruce D.C."/>
            <person name="Detter C."/>
            <person name="Tapia R."/>
            <person name="Han S."/>
            <person name="Goodwin L.A."/>
            <person name="Han J."/>
            <person name="Woyke T."/>
            <person name="Pitluck S."/>
            <person name="Pennacchio L."/>
            <person name="Nolan M."/>
            <person name="Mikhailova N."/>
            <person name="Land M.L."/>
            <person name="Nesbo C.L."/>
            <person name="Gogarten J.P."/>
            <person name="Noll K.M."/>
        </authorList>
    </citation>
    <scope>NUCLEOTIDE SEQUENCE [LARGE SCALE GENOMIC DNA]</scope>
    <source>
        <strain evidence="13">ATCC BAA-1733 / DSM 21960 / TBF 19.5.1</strain>
    </source>
</reference>
<dbReference type="KEGG" id="kol:Kole_0972"/>
<dbReference type="GO" id="GO:0000035">
    <property type="term" value="F:acyl binding"/>
    <property type="evidence" value="ECO:0007669"/>
    <property type="project" value="TreeGrafter"/>
</dbReference>
<dbReference type="NCBIfam" id="TIGR00517">
    <property type="entry name" value="acyl_carrier"/>
    <property type="match status" value="1"/>
</dbReference>
<dbReference type="PROSITE" id="PS50075">
    <property type="entry name" value="CARRIER"/>
    <property type="match status" value="1"/>
</dbReference>
<keyword evidence="2 7" id="KW-0444">Lipid biosynthesis</keyword>
<dbReference type="AlphaFoldDB" id="C5CH15"/>
<evidence type="ECO:0000256" key="2">
    <source>
        <dbReference type="ARBA" id="ARBA00022516"/>
    </source>
</evidence>
<dbReference type="RefSeq" id="WP_015868342.1">
    <property type="nucleotide sequence ID" value="NC_012785.1"/>
</dbReference>
<proteinExistence type="inferred from homology"/>
<protein>
    <recommendedName>
        <fullName evidence="7 8">Acyl carrier protein</fullName>
        <shortName evidence="7">ACP</shortName>
    </recommendedName>
</protein>
<evidence type="ECO:0000256" key="9">
    <source>
        <dbReference type="RuleBase" id="RU003545"/>
    </source>
</evidence>
<keyword evidence="5 7" id="KW-0443">Lipid metabolism</keyword>
<sequence>MEEKVISVIAEHLGVDKEEVKLDSRFVEDLGADSLDLVDLVMKLEDEFGVQISDEEAGALKTVKDAVEYLKKLGVE</sequence>
<dbReference type="SUPFAM" id="SSF47336">
    <property type="entry name" value="ACP-like"/>
    <property type="match status" value="1"/>
</dbReference>
<dbReference type="Pfam" id="PF00550">
    <property type="entry name" value="PP-binding"/>
    <property type="match status" value="1"/>
</dbReference>
<dbReference type="PROSITE" id="PS50883">
    <property type="entry name" value="EAL"/>
    <property type="match status" value="1"/>
</dbReference>
<dbReference type="OrthoDB" id="9804551at2"/>
<evidence type="ECO:0000256" key="5">
    <source>
        <dbReference type="ARBA" id="ARBA00023098"/>
    </source>
</evidence>
<dbReference type="NCBIfam" id="NF002148">
    <property type="entry name" value="PRK00982.1-2"/>
    <property type="match status" value="1"/>
</dbReference>
<dbReference type="InterPro" id="IPR036736">
    <property type="entry name" value="ACP-like_sf"/>
</dbReference>